<gene>
    <name evidence="1" type="ORF">PPENT_87.1.T1150127</name>
</gene>
<sequence length="73" mass="8543">MKILSSILMFILKEEEQNNLFFIQKQDRLTQKMNSSQSVLLLSIFQQRTIFKCRIQGIESSISKLLQASLCFN</sequence>
<evidence type="ECO:0000313" key="2">
    <source>
        <dbReference type="Proteomes" id="UP000689195"/>
    </source>
</evidence>
<comment type="caution">
    <text evidence="1">The sequence shown here is derived from an EMBL/GenBank/DDBJ whole genome shotgun (WGS) entry which is preliminary data.</text>
</comment>
<keyword evidence="2" id="KW-1185">Reference proteome</keyword>
<proteinExistence type="predicted"/>
<organism evidence="1 2">
    <name type="scientific">Paramecium pentaurelia</name>
    <dbReference type="NCBI Taxonomy" id="43138"/>
    <lineage>
        <taxon>Eukaryota</taxon>
        <taxon>Sar</taxon>
        <taxon>Alveolata</taxon>
        <taxon>Ciliophora</taxon>
        <taxon>Intramacronucleata</taxon>
        <taxon>Oligohymenophorea</taxon>
        <taxon>Peniculida</taxon>
        <taxon>Parameciidae</taxon>
        <taxon>Paramecium</taxon>
    </lineage>
</organism>
<dbReference type="EMBL" id="CAJJDO010000115">
    <property type="protein sequence ID" value="CAD8197480.1"/>
    <property type="molecule type" value="Genomic_DNA"/>
</dbReference>
<dbReference type="AlphaFoldDB" id="A0A8S1X8Z7"/>
<dbReference type="Proteomes" id="UP000689195">
    <property type="component" value="Unassembled WGS sequence"/>
</dbReference>
<evidence type="ECO:0000313" key="1">
    <source>
        <dbReference type="EMBL" id="CAD8197480.1"/>
    </source>
</evidence>
<accession>A0A8S1X8Z7</accession>
<reference evidence="1" key="1">
    <citation type="submission" date="2021-01" db="EMBL/GenBank/DDBJ databases">
        <authorList>
            <consortium name="Genoscope - CEA"/>
            <person name="William W."/>
        </authorList>
    </citation>
    <scope>NUCLEOTIDE SEQUENCE</scope>
</reference>
<protein>
    <submittedName>
        <fullName evidence="1">Uncharacterized protein</fullName>
    </submittedName>
</protein>
<name>A0A8S1X8Z7_9CILI</name>